<dbReference type="GO" id="GO:0006506">
    <property type="term" value="P:GPI anchor biosynthetic process"/>
    <property type="evidence" value="ECO:0007669"/>
    <property type="project" value="UniProtKB-UniPathway"/>
</dbReference>
<proteinExistence type="predicted"/>
<reference evidence="11 12" key="1">
    <citation type="submission" date="2017-03" db="EMBL/GenBank/DDBJ databases">
        <title>Draft genime sequence of the acidophilic sulfur-oxidizing bacterium Acidithiobacillus sp. SH, isolated from seawater.</title>
        <authorList>
            <person name="Sharmin S."/>
            <person name="Tokuhisa M."/>
            <person name="Kanao T."/>
            <person name="Kamimura K."/>
        </authorList>
    </citation>
    <scope>NUCLEOTIDE SEQUENCE [LARGE SCALE GENOMIC DNA]</scope>
    <source>
        <strain evidence="11 12">SH</strain>
    </source>
</reference>
<dbReference type="Pfam" id="PF04188">
    <property type="entry name" value="Mannosyl_trans2"/>
    <property type="match status" value="1"/>
</dbReference>
<keyword evidence="8 10" id="KW-1133">Transmembrane helix</keyword>
<keyword evidence="4" id="KW-0328">Glycosyltransferase</keyword>
<dbReference type="InParanoid" id="A0A2I1DM36"/>
<dbReference type="PANTHER" id="PTHR12468">
    <property type="entry name" value="GPI MANNOSYLTRANSFERASE 2"/>
    <property type="match status" value="1"/>
</dbReference>
<dbReference type="Proteomes" id="UP000234329">
    <property type="component" value="Unassembled WGS sequence"/>
</dbReference>
<feature type="transmembrane region" description="Helical" evidence="10">
    <location>
        <begin position="83"/>
        <end position="100"/>
    </location>
</feature>
<dbReference type="EMBL" id="MXAV01000030">
    <property type="protein sequence ID" value="PKY10938.1"/>
    <property type="molecule type" value="Genomic_DNA"/>
</dbReference>
<evidence type="ECO:0000256" key="3">
    <source>
        <dbReference type="ARBA" id="ARBA00022502"/>
    </source>
</evidence>
<keyword evidence="6 10" id="KW-0812">Transmembrane</keyword>
<feature type="transmembrane region" description="Helical" evidence="10">
    <location>
        <begin position="330"/>
        <end position="348"/>
    </location>
</feature>
<evidence type="ECO:0000256" key="7">
    <source>
        <dbReference type="ARBA" id="ARBA00022824"/>
    </source>
</evidence>
<dbReference type="OrthoDB" id="573863at2"/>
<evidence type="ECO:0000256" key="4">
    <source>
        <dbReference type="ARBA" id="ARBA00022676"/>
    </source>
</evidence>
<evidence type="ECO:0000313" key="12">
    <source>
        <dbReference type="Proteomes" id="UP000234329"/>
    </source>
</evidence>
<keyword evidence="5" id="KW-0808">Transferase</keyword>
<comment type="caution">
    <text evidence="11">The sequence shown here is derived from an EMBL/GenBank/DDBJ whole genome shotgun (WGS) entry which is preliminary data.</text>
</comment>
<dbReference type="GO" id="GO:0031501">
    <property type="term" value="C:mannosyltransferase complex"/>
    <property type="evidence" value="ECO:0007669"/>
    <property type="project" value="TreeGrafter"/>
</dbReference>
<feature type="transmembrane region" description="Helical" evidence="10">
    <location>
        <begin position="379"/>
        <end position="400"/>
    </location>
</feature>
<dbReference type="GO" id="GO:0000009">
    <property type="term" value="F:alpha-1,6-mannosyltransferase activity"/>
    <property type="evidence" value="ECO:0007669"/>
    <property type="project" value="InterPro"/>
</dbReference>
<evidence type="ECO:0000256" key="5">
    <source>
        <dbReference type="ARBA" id="ARBA00022679"/>
    </source>
</evidence>
<evidence type="ECO:0000313" key="11">
    <source>
        <dbReference type="EMBL" id="PKY10938.1"/>
    </source>
</evidence>
<evidence type="ECO:0000256" key="10">
    <source>
        <dbReference type="SAM" id="Phobius"/>
    </source>
</evidence>
<dbReference type="PANTHER" id="PTHR12468:SF2">
    <property type="entry name" value="GPI MANNOSYLTRANSFERASE 2"/>
    <property type="match status" value="1"/>
</dbReference>
<feature type="transmembrane region" description="Helical" evidence="10">
    <location>
        <begin position="106"/>
        <end position="123"/>
    </location>
</feature>
<feature type="transmembrane region" description="Helical" evidence="10">
    <location>
        <begin position="182"/>
        <end position="205"/>
    </location>
</feature>
<dbReference type="InterPro" id="IPR007315">
    <property type="entry name" value="PIG-V/Gpi18"/>
</dbReference>
<feature type="transmembrane region" description="Helical" evidence="10">
    <location>
        <begin position="225"/>
        <end position="244"/>
    </location>
</feature>
<comment type="pathway">
    <text evidence="2">Glycolipid biosynthesis; glycosylphosphatidylinositol-anchor biosynthesis.</text>
</comment>
<evidence type="ECO:0000256" key="6">
    <source>
        <dbReference type="ARBA" id="ARBA00022692"/>
    </source>
</evidence>
<gene>
    <name evidence="11" type="ORF">B1757_07145</name>
</gene>
<dbReference type="GO" id="GO:0004376">
    <property type="term" value="F:GPI mannosyltransferase activity"/>
    <property type="evidence" value="ECO:0007669"/>
    <property type="project" value="InterPro"/>
</dbReference>
<dbReference type="UniPathway" id="UPA00196"/>
<evidence type="ECO:0000256" key="8">
    <source>
        <dbReference type="ARBA" id="ARBA00022989"/>
    </source>
</evidence>
<keyword evidence="7" id="KW-0256">Endoplasmic reticulum</keyword>
<protein>
    <recommendedName>
        <fullName evidence="13">Glycosyltransferase RgtA/B/C/D-like domain-containing protein</fullName>
    </recommendedName>
</protein>
<evidence type="ECO:0008006" key="13">
    <source>
        <dbReference type="Google" id="ProtNLM"/>
    </source>
</evidence>
<comment type="subcellular location">
    <subcellularLocation>
        <location evidence="1">Endoplasmic reticulum membrane</location>
        <topology evidence="1">Multi-pass membrane protein</topology>
    </subcellularLocation>
</comment>
<feature type="transmembrane region" description="Helical" evidence="10">
    <location>
        <begin position="144"/>
        <end position="170"/>
    </location>
</feature>
<dbReference type="GO" id="GO:0016020">
    <property type="term" value="C:membrane"/>
    <property type="evidence" value="ECO:0007669"/>
    <property type="project" value="GOC"/>
</dbReference>
<accession>A0A2I1DM36</accession>
<evidence type="ECO:0000256" key="2">
    <source>
        <dbReference type="ARBA" id="ARBA00004687"/>
    </source>
</evidence>
<sequence length="406" mass="45100">MPGVAIFIPKTAKNWRVPVLAITLSALAIYVGTWVGYYLFSRGLDPVPGSLTQALINWDAKWYMNIATQGYQYIPHADFGQNIIFFPLYPAICAGLGLILPVPIPAIGIGLAIFGGVVSIFLFQRLATVWMDAKSAAFATLTYALYPAAAFFISAYPTSLMNCLAIATLLALRQQRHFQTALWAGIGTAAGPLMVFFAFGTWLVVLWRLSTARQYPGWIRASKSLGLGIIACSGLILFMIYQWYQFRSPWAFVVAHGPYIGHLSAWQKLQNILELYPFWGGDYTPLIQSLLLQPTVPNPARSVYFLMNALVLLGNLITLGVLWRLRQWSLLIISIPLIGAYLWFQAAAQGPVSTYRLLYLNLPLFLAAGCLFQSASRRFWARLLLIVEAAALILQAAFFISGHWAF</sequence>
<feature type="transmembrane region" description="Helical" evidence="10">
    <location>
        <begin position="354"/>
        <end position="372"/>
    </location>
</feature>
<dbReference type="RefSeq" id="WP_101537671.1">
    <property type="nucleotide sequence ID" value="NZ_MXAV01000030.1"/>
</dbReference>
<keyword evidence="3" id="KW-0337">GPI-anchor biosynthesis</keyword>
<dbReference type="AlphaFoldDB" id="A0A2I1DM36"/>
<feature type="transmembrane region" description="Helical" evidence="10">
    <location>
        <begin position="303"/>
        <end position="323"/>
    </location>
</feature>
<name>A0A2I1DM36_9PROT</name>
<keyword evidence="9 10" id="KW-0472">Membrane</keyword>
<organism evidence="11 12">
    <name type="scientific">Acidithiobacillus marinus</name>
    <dbReference type="NCBI Taxonomy" id="187490"/>
    <lineage>
        <taxon>Bacteria</taxon>
        <taxon>Pseudomonadati</taxon>
        <taxon>Pseudomonadota</taxon>
        <taxon>Acidithiobacillia</taxon>
        <taxon>Acidithiobacillales</taxon>
        <taxon>Acidithiobacillaceae</taxon>
        <taxon>Acidithiobacillus</taxon>
    </lineage>
</organism>
<evidence type="ECO:0000256" key="9">
    <source>
        <dbReference type="ARBA" id="ARBA00023136"/>
    </source>
</evidence>
<evidence type="ECO:0000256" key="1">
    <source>
        <dbReference type="ARBA" id="ARBA00004477"/>
    </source>
</evidence>
<feature type="transmembrane region" description="Helical" evidence="10">
    <location>
        <begin position="20"/>
        <end position="40"/>
    </location>
</feature>
<keyword evidence="12" id="KW-1185">Reference proteome</keyword>